<gene>
    <name evidence="3" type="ORF">EW026_g1644</name>
</gene>
<evidence type="ECO:0000256" key="2">
    <source>
        <dbReference type="SAM" id="Phobius"/>
    </source>
</evidence>
<name>A0A4S4KRD2_9APHY</name>
<organism evidence="3 4">
    <name type="scientific">Hermanssonia centrifuga</name>
    <dbReference type="NCBI Taxonomy" id="98765"/>
    <lineage>
        <taxon>Eukaryota</taxon>
        <taxon>Fungi</taxon>
        <taxon>Dikarya</taxon>
        <taxon>Basidiomycota</taxon>
        <taxon>Agaricomycotina</taxon>
        <taxon>Agaricomycetes</taxon>
        <taxon>Polyporales</taxon>
        <taxon>Meruliaceae</taxon>
        <taxon>Hermanssonia</taxon>
    </lineage>
</organism>
<accession>A0A4S4KRD2</accession>
<feature type="region of interest" description="Disordered" evidence="1">
    <location>
        <begin position="599"/>
        <end position="625"/>
    </location>
</feature>
<evidence type="ECO:0000256" key="1">
    <source>
        <dbReference type="SAM" id="MobiDB-lite"/>
    </source>
</evidence>
<dbReference type="AlphaFoldDB" id="A0A4S4KRD2"/>
<feature type="transmembrane region" description="Helical" evidence="2">
    <location>
        <begin position="506"/>
        <end position="539"/>
    </location>
</feature>
<keyword evidence="2" id="KW-0472">Membrane</keyword>
<feature type="transmembrane region" description="Helical" evidence="2">
    <location>
        <begin position="463"/>
        <end position="486"/>
    </location>
</feature>
<keyword evidence="4" id="KW-1185">Reference proteome</keyword>
<keyword evidence="2" id="KW-0812">Transmembrane</keyword>
<sequence length="625" mass="71164">MSTIWTRLPGILTGTNERLKLEATSDASDSEFTPLQSSAEPISQLRPLCLVAQPSGVCLKPKPVTPETVMQWRYEQSFYKYVHVRLLIASKLSIGIRRNTEHGLPESNILNPTTRFCDELNVRNKLSADSKWKHCISPEGKSYFMNTEKNTFTYTNIFTHTNMYVPENRQKIERVLRDYFVDGTGPTERPHGVELVLEIPQSELEDGKPDFICGYYYADWEKRVVLWHDGMDIAKITKGQRPLASMSHLGYAVEAQFWYHVEMFPNHRFPSAKLIREVKGHLNYAYSDLVTSETSTAPYDLETIKEFVEIVHKIPANDESSTDIGNEGYEEGAGRDMIAIARVMHTITDGMFLNYHGQYCARLNRDQSVQPGSTKEKRLSAFFCLVSPILFYMPDSYMKKLDMVWVDDTLNHYRWKEFITRMRAEWERYNTPATVMLTTNVAFLAIQSIDTDHANNARNVAQIASYASTLLSLACYAIYHVLILRFPHAHNRSLVKVSTYLKRRELGWLGLESLALVFSLPTSLFMWSMIAFLVAMSYAVFVGTDVYTKTMVGILLGVLLAVTFSVIGITWQGGGRIPARENQWVESFSSLKTQLVKRPPTEKNSGAPMTCRRRSSPVSGPILPL</sequence>
<keyword evidence="2" id="KW-1133">Transmembrane helix</keyword>
<reference evidence="3 4" key="1">
    <citation type="submission" date="2019-02" db="EMBL/GenBank/DDBJ databases">
        <title>Genome sequencing of the rare red list fungi Phlebia centrifuga.</title>
        <authorList>
            <person name="Buettner E."/>
            <person name="Kellner H."/>
        </authorList>
    </citation>
    <scope>NUCLEOTIDE SEQUENCE [LARGE SCALE GENOMIC DNA]</scope>
    <source>
        <strain evidence="3 4">DSM 108282</strain>
    </source>
</reference>
<dbReference type="EMBL" id="SGPJ01000035">
    <property type="protein sequence ID" value="THH00984.1"/>
    <property type="molecule type" value="Genomic_DNA"/>
</dbReference>
<protein>
    <submittedName>
        <fullName evidence="3">Uncharacterized protein</fullName>
    </submittedName>
</protein>
<evidence type="ECO:0000313" key="3">
    <source>
        <dbReference type="EMBL" id="THH00984.1"/>
    </source>
</evidence>
<proteinExistence type="predicted"/>
<comment type="caution">
    <text evidence="3">The sequence shown here is derived from an EMBL/GenBank/DDBJ whole genome shotgun (WGS) entry which is preliminary data.</text>
</comment>
<evidence type="ECO:0000313" key="4">
    <source>
        <dbReference type="Proteomes" id="UP000309038"/>
    </source>
</evidence>
<dbReference type="Proteomes" id="UP000309038">
    <property type="component" value="Unassembled WGS sequence"/>
</dbReference>
<feature type="transmembrane region" description="Helical" evidence="2">
    <location>
        <begin position="551"/>
        <end position="571"/>
    </location>
</feature>